<keyword evidence="5" id="KW-0949">S-adenosyl-L-methionine</keyword>
<comment type="catalytic activity">
    <reaction evidence="5">
        <text>[protein]-C-terminal S-[(2E,6E)-farnesyl]-L-cysteine + S-adenosyl-L-methionine = [protein]-C-terminal S-[(2E,6E)-farnesyl]-L-cysteine methyl ester + S-adenosyl-L-homocysteine</text>
        <dbReference type="Rhea" id="RHEA:21672"/>
        <dbReference type="Rhea" id="RHEA-COMP:12125"/>
        <dbReference type="Rhea" id="RHEA-COMP:12126"/>
        <dbReference type="ChEBI" id="CHEBI:57856"/>
        <dbReference type="ChEBI" id="CHEBI:59789"/>
        <dbReference type="ChEBI" id="CHEBI:90510"/>
        <dbReference type="ChEBI" id="CHEBI:90511"/>
        <dbReference type="EC" id="2.1.1.100"/>
    </reaction>
</comment>
<dbReference type="AlphaFoldDB" id="A0A8H6X7G7"/>
<evidence type="ECO:0000256" key="4">
    <source>
        <dbReference type="ARBA" id="ARBA00023136"/>
    </source>
</evidence>
<evidence type="ECO:0000256" key="3">
    <source>
        <dbReference type="ARBA" id="ARBA00022989"/>
    </source>
</evidence>
<dbReference type="Pfam" id="PF04140">
    <property type="entry name" value="ICMT"/>
    <property type="match status" value="1"/>
</dbReference>
<keyword evidence="5" id="KW-0256">Endoplasmic reticulum</keyword>
<evidence type="ECO:0000313" key="6">
    <source>
        <dbReference type="EMBL" id="KAF7335624.1"/>
    </source>
</evidence>
<proteinExistence type="inferred from homology"/>
<dbReference type="GO" id="GO:0032259">
    <property type="term" value="P:methylation"/>
    <property type="evidence" value="ECO:0007669"/>
    <property type="project" value="UniProtKB-KW"/>
</dbReference>
<dbReference type="PANTHER" id="PTHR12714">
    <property type="entry name" value="PROTEIN-S ISOPRENYLCYSTEINE O-METHYLTRANSFERASE"/>
    <property type="match status" value="1"/>
</dbReference>
<dbReference type="GO" id="GO:0004671">
    <property type="term" value="F:protein C-terminal S-isoprenylcysteine carboxyl O-methyltransferase activity"/>
    <property type="evidence" value="ECO:0007669"/>
    <property type="project" value="UniProtKB-EC"/>
</dbReference>
<evidence type="ECO:0000313" key="7">
    <source>
        <dbReference type="Proteomes" id="UP000620124"/>
    </source>
</evidence>
<feature type="transmembrane region" description="Helical" evidence="5">
    <location>
        <begin position="189"/>
        <end position="206"/>
    </location>
</feature>
<comment type="similarity">
    <text evidence="5">Belongs to the class VI-like SAM-binding methyltransferase superfamily. Isoprenylcysteine carboxyl methyltransferase family.</text>
</comment>
<feature type="transmembrane region" description="Helical" evidence="5">
    <location>
        <begin position="155"/>
        <end position="177"/>
    </location>
</feature>
<sequence>MSLELFLKSILIITAGLSHNYGLTPPTAHTPTNAKTIYRGQFFETTVLAWALATRVIVMTLSILHVIVMVALETAGRTTHPFLGTLCPHPSSSIHTLRDFTTTFALGVFVMVLASLIRGWCFTTLGRQFTYRVAVTSNHVLVTSGPYAYVRHPSYTGVFVMLASAAFTYLGSHGNYISECGIVLTPWRWLIYTWIACSAYSVISLRKRGKVEDELMETTFGAEWLRYKEKVPFSFVPYVA</sequence>
<dbReference type="InterPro" id="IPR007269">
    <property type="entry name" value="ICMT_MeTrfase"/>
</dbReference>
<comment type="subcellular location">
    <subcellularLocation>
        <location evidence="5">Endoplasmic reticulum membrane</location>
        <topology evidence="5">Multi-pass membrane protein</topology>
    </subcellularLocation>
    <subcellularLocation>
        <location evidence="1">Membrane</location>
        <topology evidence="1">Multi-pass membrane protein</topology>
    </subcellularLocation>
</comment>
<protein>
    <recommendedName>
        <fullName evidence="5">Protein-S-isoprenylcysteine O-methyltransferase</fullName>
        <ecNumber evidence="5">2.1.1.100</ecNumber>
    </recommendedName>
</protein>
<evidence type="ECO:0000256" key="2">
    <source>
        <dbReference type="ARBA" id="ARBA00022692"/>
    </source>
</evidence>
<dbReference type="OrthoDB" id="422086at2759"/>
<feature type="transmembrane region" description="Helical" evidence="5">
    <location>
        <begin position="47"/>
        <end position="72"/>
    </location>
</feature>
<dbReference type="GO" id="GO:0005789">
    <property type="term" value="C:endoplasmic reticulum membrane"/>
    <property type="evidence" value="ECO:0007669"/>
    <property type="project" value="UniProtKB-SubCell"/>
</dbReference>
<dbReference type="EC" id="2.1.1.100" evidence="5"/>
<evidence type="ECO:0000256" key="1">
    <source>
        <dbReference type="ARBA" id="ARBA00004141"/>
    </source>
</evidence>
<keyword evidence="4 5" id="KW-0472">Membrane</keyword>
<keyword evidence="7" id="KW-1185">Reference proteome</keyword>
<organism evidence="6 7">
    <name type="scientific">Mycena venus</name>
    <dbReference type="NCBI Taxonomy" id="2733690"/>
    <lineage>
        <taxon>Eukaryota</taxon>
        <taxon>Fungi</taxon>
        <taxon>Dikarya</taxon>
        <taxon>Basidiomycota</taxon>
        <taxon>Agaricomycotina</taxon>
        <taxon>Agaricomycetes</taxon>
        <taxon>Agaricomycetidae</taxon>
        <taxon>Agaricales</taxon>
        <taxon>Marasmiineae</taxon>
        <taxon>Mycenaceae</taxon>
        <taxon>Mycena</taxon>
    </lineage>
</organism>
<keyword evidence="2 5" id="KW-0812">Transmembrane</keyword>
<name>A0A8H6X7G7_9AGAR</name>
<accession>A0A8H6X7G7</accession>
<evidence type="ECO:0000256" key="5">
    <source>
        <dbReference type="RuleBase" id="RU362022"/>
    </source>
</evidence>
<gene>
    <name evidence="6" type="ORF">MVEN_02217300</name>
</gene>
<reference evidence="6" key="1">
    <citation type="submission" date="2020-05" db="EMBL/GenBank/DDBJ databases">
        <title>Mycena genomes resolve the evolution of fungal bioluminescence.</title>
        <authorList>
            <person name="Tsai I.J."/>
        </authorList>
    </citation>
    <scope>NUCLEOTIDE SEQUENCE</scope>
    <source>
        <strain evidence="6">CCC161011</strain>
    </source>
</reference>
<dbReference type="Gene3D" id="1.20.120.1630">
    <property type="match status" value="1"/>
</dbReference>
<comment type="caution">
    <text evidence="6">The sequence shown here is derived from an EMBL/GenBank/DDBJ whole genome shotgun (WGS) entry which is preliminary data.</text>
</comment>
<dbReference type="PANTHER" id="PTHR12714:SF9">
    <property type="entry name" value="PROTEIN-S-ISOPRENYLCYSTEINE O-METHYLTRANSFERASE"/>
    <property type="match status" value="1"/>
</dbReference>
<keyword evidence="5 6" id="KW-0489">Methyltransferase</keyword>
<keyword evidence="6" id="KW-0808">Transferase</keyword>
<feature type="transmembrane region" description="Helical" evidence="5">
    <location>
        <begin position="100"/>
        <end position="117"/>
    </location>
</feature>
<dbReference type="EMBL" id="JACAZI010000024">
    <property type="protein sequence ID" value="KAF7335624.1"/>
    <property type="molecule type" value="Genomic_DNA"/>
</dbReference>
<dbReference type="Proteomes" id="UP000620124">
    <property type="component" value="Unassembled WGS sequence"/>
</dbReference>
<keyword evidence="3 5" id="KW-1133">Transmembrane helix</keyword>